<evidence type="ECO:0000256" key="3">
    <source>
        <dbReference type="ARBA" id="ARBA00023082"/>
    </source>
</evidence>
<accession>A0A7K3TEF6</accession>
<name>A0A7K3TEF6_9BIFI</name>
<dbReference type="GO" id="GO:0016987">
    <property type="term" value="F:sigma factor activity"/>
    <property type="evidence" value="ECO:0007669"/>
    <property type="project" value="UniProtKB-KW"/>
</dbReference>
<dbReference type="InterPro" id="IPR011006">
    <property type="entry name" value="CheY-like_superfamily"/>
</dbReference>
<feature type="compositionally biased region" description="Low complexity" evidence="7">
    <location>
        <begin position="26"/>
        <end position="56"/>
    </location>
</feature>
<keyword evidence="3" id="KW-0731">Sigma factor</keyword>
<sequence length="303" mass="31639">MARHDVGASAIPHLDWTQGQGKGRNVASSVPSAASSAATSMSATPASAPASETTSMPTPPHTIRVAIVDNDPYALFGLAAQVKACGPRFAVIWQSELGAVAFQKALDPRTAPDVVLVDMSLTDMQGPDLCAQIRRRSRTIGLIGITSRPVEQYRDPMIEAGAQGLVGKRISPQSLAHALAQAAHGEPITAIATPAAPSPTATPASSSSTDDRTFQSIAASFVRVNAGRTRGTTLSDHEREALALYADGLKTAQVATRMGITVSSVQTLVNRAKTKLGASSLPQAIRICTERRLLASVADEQQV</sequence>
<evidence type="ECO:0000313" key="11">
    <source>
        <dbReference type="Proteomes" id="UP000469943"/>
    </source>
</evidence>
<dbReference type="InterPro" id="IPR016032">
    <property type="entry name" value="Sig_transdc_resp-reg_C-effctor"/>
</dbReference>
<evidence type="ECO:0000256" key="7">
    <source>
        <dbReference type="SAM" id="MobiDB-lite"/>
    </source>
</evidence>
<proteinExistence type="inferred from homology"/>
<dbReference type="InterPro" id="IPR039420">
    <property type="entry name" value="WalR-like"/>
</dbReference>
<dbReference type="InterPro" id="IPR001789">
    <property type="entry name" value="Sig_transdc_resp-reg_receiver"/>
</dbReference>
<dbReference type="SUPFAM" id="SSF52172">
    <property type="entry name" value="CheY-like"/>
    <property type="match status" value="1"/>
</dbReference>
<keyword evidence="2" id="KW-0805">Transcription regulation</keyword>
<dbReference type="PANTHER" id="PTHR43214:SF43">
    <property type="entry name" value="TWO-COMPONENT RESPONSE REGULATOR"/>
    <property type="match status" value="1"/>
</dbReference>
<organism evidence="10 11">
    <name type="scientific">Bifidobacterium ramosum</name>
    <dbReference type="NCBI Taxonomy" id="1798158"/>
    <lineage>
        <taxon>Bacteria</taxon>
        <taxon>Bacillati</taxon>
        <taxon>Actinomycetota</taxon>
        <taxon>Actinomycetes</taxon>
        <taxon>Bifidobacteriales</taxon>
        <taxon>Bifidobacteriaceae</taxon>
        <taxon>Bifidobacterium</taxon>
    </lineage>
</organism>
<dbReference type="EMBL" id="WHZX01000009">
    <property type="protein sequence ID" value="NEG72520.1"/>
    <property type="molecule type" value="Genomic_DNA"/>
</dbReference>
<protein>
    <submittedName>
        <fullName evidence="10">Response regulator</fullName>
    </submittedName>
</protein>
<dbReference type="GO" id="GO:0003677">
    <property type="term" value="F:DNA binding"/>
    <property type="evidence" value="ECO:0007669"/>
    <property type="project" value="UniProtKB-KW"/>
</dbReference>
<dbReference type="SMART" id="SM00448">
    <property type="entry name" value="REC"/>
    <property type="match status" value="1"/>
</dbReference>
<evidence type="ECO:0000256" key="2">
    <source>
        <dbReference type="ARBA" id="ARBA00023015"/>
    </source>
</evidence>
<dbReference type="Proteomes" id="UP000469943">
    <property type="component" value="Unassembled WGS sequence"/>
</dbReference>
<dbReference type="SMART" id="SM00421">
    <property type="entry name" value="HTH_LUXR"/>
    <property type="match status" value="1"/>
</dbReference>
<dbReference type="PANTHER" id="PTHR43214">
    <property type="entry name" value="TWO-COMPONENT RESPONSE REGULATOR"/>
    <property type="match status" value="1"/>
</dbReference>
<feature type="domain" description="Response regulatory" evidence="9">
    <location>
        <begin position="64"/>
        <end position="183"/>
    </location>
</feature>
<dbReference type="InterPro" id="IPR013249">
    <property type="entry name" value="RNA_pol_sigma70_r4_t2"/>
</dbReference>
<dbReference type="Gene3D" id="1.10.10.10">
    <property type="entry name" value="Winged helix-like DNA-binding domain superfamily/Winged helix DNA-binding domain"/>
    <property type="match status" value="1"/>
</dbReference>
<dbReference type="OrthoDB" id="9808843at2"/>
<dbReference type="PROSITE" id="PS50043">
    <property type="entry name" value="HTH_LUXR_2"/>
    <property type="match status" value="1"/>
</dbReference>
<evidence type="ECO:0000313" key="10">
    <source>
        <dbReference type="EMBL" id="NEG72520.1"/>
    </source>
</evidence>
<evidence type="ECO:0000256" key="5">
    <source>
        <dbReference type="ARBA" id="ARBA00023163"/>
    </source>
</evidence>
<dbReference type="AlphaFoldDB" id="A0A7K3TEF6"/>
<evidence type="ECO:0000256" key="1">
    <source>
        <dbReference type="ARBA" id="ARBA00010641"/>
    </source>
</evidence>
<dbReference type="InterPro" id="IPR036388">
    <property type="entry name" value="WH-like_DNA-bd_sf"/>
</dbReference>
<comment type="similarity">
    <text evidence="1">Belongs to the sigma-70 factor family. ECF subfamily.</text>
</comment>
<evidence type="ECO:0000256" key="4">
    <source>
        <dbReference type="ARBA" id="ARBA00023125"/>
    </source>
</evidence>
<keyword evidence="6" id="KW-0597">Phosphoprotein</keyword>
<reference evidence="10 11" key="1">
    <citation type="submission" date="2019-10" db="EMBL/GenBank/DDBJ databases">
        <title>Bifidobacterium from non-human primates.</title>
        <authorList>
            <person name="Modesto M."/>
        </authorList>
    </citation>
    <scope>NUCLEOTIDE SEQUENCE [LARGE SCALE GENOMIC DNA]</scope>
    <source>
        <strain evidence="10 11">TREM</strain>
    </source>
</reference>
<dbReference type="Gene3D" id="3.40.50.2300">
    <property type="match status" value="1"/>
</dbReference>
<feature type="region of interest" description="Disordered" evidence="7">
    <location>
        <begin position="1"/>
        <end position="58"/>
    </location>
</feature>
<dbReference type="GO" id="GO:0006352">
    <property type="term" value="P:DNA-templated transcription initiation"/>
    <property type="evidence" value="ECO:0007669"/>
    <property type="project" value="InterPro"/>
</dbReference>
<dbReference type="SUPFAM" id="SSF46894">
    <property type="entry name" value="C-terminal effector domain of the bipartite response regulators"/>
    <property type="match status" value="1"/>
</dbReference>
<evidence type="ECO:0000259" key="8">
    <source>
        <dbReference type="PROSITE" id="PS50043"/>
    </source>
</evidence>
<dbReference type="InterPro" id="IPR000792">
    <property type="entry name" value="Tscrpt_reg_LuxR_C"/>
</dbReference>
<dbReference type="PROSITE" id="PS50110">
    <property type="entry name" value="RESPONSE_REGULATORY"/>
    <property type="match status" value="1"/>
</dbReference>
<feature type="modified residue" description="4-aspartylphosphate" evidence="6">
    <location>
        <position position="118"/>
    </location>
</feature>
<gene>
    <name evidence="10" type="ORF">GFD24_09960</name>
</gene>
<keyword evidence="4" id="KW-0238">DNA-binding</keyword>
<feature type="domain" description="HTH luxR-type" evidence="8">
    <location>
        <begin position="227"/>
        <end position="292"/>
    </location>
</feature>
<dbReference type="Pfam" id="PF00072">
    <property type="entry name" value="Response_reg"/>
    <property type="match status" value="1"/>
</dbReference>
<dbReference type="PROSITE" id="PS00622">
    <property type="entry name" value="HTH_LUXR_1"/>
    <property type="match status" value="1"/>
</dbReference>
<comment type="caution">
    <text evidence="10">The sequence shown here is derived from an EMBL/GenBank/DDBJ whole genome shotgun (WGS) entry which is preliminary data.</text>
</comment>
<dbReference type="Pfam" id="PF08281">
    <property type="entry name" value="Sigma70_r4_2"/>
    <property type="match status" value="1"/>
</dbReference>
<evidence type="ECO:0000259" key="9">
    <source>
        <dbReference type="PROSITE" id="PS50110"/>
    </source>
</evidence>
<dbReference type="CDD" id="cd06170">
    <property type="entry name" value="LuxR_C_like"/>
    <property type="match status" value="1"/>
</dbReference>
<keyword evidence="5" id="KW-0804">Transcription</keyword>
<evidence type="ECO:0000256" key="6">
    <source>
        <dbReference type="PROSITE-ProRule" id="PRU00169"/>
    </source>
</evidence>
<dbReference type="GO" id="GO:0000160">
    <property type="term" value="P:phosphorelay signal transduction system"/>
    <property type="evidence" value="ECO:0007669"/>
    <property type="project" value="InterPro"/>
</dbReference>